<feature type="binding site" evidence="5">
    <location>
        <position position="185"/>
    </location>
    <ligand>
        <name>NADP(+)</name>
        <dbReference type="ChEBI" id="CHEBI:58349"/>
    </ligand>
</feature>
<comment type="pathway">
    <text evidence="5">Nucleotide-sugar biosynthesis; GDP-L-fucose biosynthesis via de novo pathway; GDP-L-fucose from GDP-alpha-D-mannose: step 2/2.</text>
</comment>
<keyword evidence="3 5" id="KW-0560">Oxidoreductase</keyword>
<keyword evidence="8" id="KW-1185">Reference proteome</keyword>
<feature type="binding site" evidence="5">
    <location>
        <position position="215"/>
    </location>
    <ligand>
        <name>substrate</name>
    </ligand>
</feature>
<feature type="domain" description="NAD-dependent epimerase/dehydratase" evidence="6">
    <location>
        <begin position="12"/>
        <end position="241"/>
    </location>
</feature>
<dbReference type="Gene3D" id="3.40.50.720">
    <property type="entry name" value="NAD(P)-binding Rossmann-like Domain"/>
    <property type="match status" value="1"/>
</dbReference>
<dbReference type="EMBL" id="CZQA01000010">
    <property type="protein sequence ID" value="CUS37613.1"/>
    <property type="molecule type" value="Genomic_DNA"/>
</dbReference>
<dbReference type="Gene3D" id="3.90.25.10">
    <property type="entry name" value="UDP-galactose 4-epimerase, domain 1"/>
    <property type="match status" value="1"/>
</dbReference>
<reference evidence="7 8" key="1">
    <citation type="submission" date="2015-10" db="EMBL/GenBank/DDBJ databases">
        <authorList>
            <person name="Gilbert D.G."/>
        </authorList>
    </citation>
    <scope>NUCLEOTIDE SEQUENCE [LARGE SCALE GENOMIC DNA]</scope>
    <source>
        <strain evidence="7">COMA1</strain>
    </source>
</reference>
<dbReference type="SUPFAM" id="SSF51735">
    <property type="entry name" value="NAD(P)-binding Rossmann-fold domains"/>
    <property type="match status" value="1"/>
</dbReference>
<feature type="binding site" evidence="5">
    <location>
        <position position="146"/>
    </location>
    <ligand>
        <name>NADP(+)</name>
        <dbReference type="ChEBI" id="CHEBI:58349"/>
    </ligand>
</feature>
<dbReference type="GO" id="GO:0042351">
    <property type="term" value="P:'de novo' GDP-L-fucose biosynthetic process"/>
    <property type="evidence" value="ECO:0007669"/>
    <property type="project" value="UniProtKB-UniRule"/>
</dbReference>
<feature type="binding site" evidence="5">
    <location>
        <position position="208"/>
    </location>
    <ligand>
        <name>substrate</name>
    </ligand>
</feature>
<comment type="function">
    <text evidence="5">Catalyzes the two-step NADP-dependent conversion of GDP-4-dehydro-6-deoxy-D-mannose to GDP-fucose, involving an epimerase and a reductase reaction.</text>
</comment>
<dbReference type="PANTHER" id="PTHR43238">
    <property type="entry name" value="GDP-L-FUCOSE SYNTHASE"/>
    <property type="match status" value="1"/>
</dbReference>
<dbReference type="GO" id="GO:0050577">
    <property type="term" value="F:GDP-L-fucose synthase activity"/>
    <property type="evidence" value="ECO:0007669"/>
    <property type="project" value="UniProtKB-UniRule"/>
</dbReference>
<sequence length="322" mass="36029">MEEMSFWKDKRVVVTGGAGFLGSFVVDLLRDKGCRQIVVPRSKDYDLVQMDAVQRLYSDARPDLVIHLAARVGGIGANQANPGRFFYDNLMMGTQLIEVGRQGGLKKFVALGTICAYPKFAPIPFKEDDIWNGYPEETNAPYGLAKKMMLAQSQAYRDQYGFNSIVLFPVNLYGPRDNFDLQTSHVIPALIRKCVSAKEEGRTEITLWGDGSPTREFLYVEDAAEGILLAAEQYEGNLPVNLGTGEEISIRDLARLIAAEVGFTGQIQWDVTKPNGQPRRCLDVSRAKQLFGFQARHGLSDGVRKTVQWFQSHSQSIREVHF</sequence>
<comment type="caution">
    <text evidence="5">Lacks conserved residue(s) required for the propagation of feature annotation.</text>
</comment>
<proteinExistence type="inferred from homology"/>
<dbReference type="STRING" id="1742972.COMA1_40146"/>
<dbReference type="EC" id="1.1.1.271" evidence="5"/>
<dbReference type="HAMAP" id="MF_00956">
    <property type="entry name" value="GDP_fucose_synth"/>
    <property type="match status" value="1"/>
</dbReference>
<dbReference type="AlphaFoldDB" id="A0A0S4LLP2"/>
<feature type="binding site" evidence="5">
    <location>
        <begin position="16"/>
        <end position="22"/>
    </location>
    <ligand>
        <name>NADP(+)</name>
        <dbReference type="ChEBI" id="CHEBI:58349"/>
    </ligand>
</feature>
<evidence type="ECO:0000313" key="7">
    <source>
        <dbReference type="EMBL" id="CUS37613.1"/>
    </source>
</evidence>
<dbReference type="InterPro" id="IPR036291">
    <property type="entry name" value="NAD(P)-bd_dom_sf"/>
</dbReference>
<name>A0A0S4LLP2_9BACT</name>
<evidence type="ECO:0000256" key="2">
    <source>
        <dbReference type="ARBA" id="ARBA00022857"/>
    </source>
</evidence>
<dbReference type="Proteomes" id="UP000199032">
    <property type="component" value="Unassembled WGS sequence"/>
</dbReference>
<evidence type="ECO:0000256" key="4">
    <source>
        <dbReference type="ARBA" id="ARBA00023235"/>
    </source>
</evidence>
<evidence type="ECO:0000256" key="3">
    <source>
        <dbReference type="ARBA" id="ARBA00023002"/>
    </source>
</evidence>
<evidence type="ECO:0000256" key="5">
    <source>
        <dbReference type="HAMAP-Rule" id="MF_00956"/>
    </source>
</evidence>
<feature type="binding site" evidence="5">
    <location>
        <position position="193"/>
    </location>
    <ligand>
        <name>substrate</name>
    </ligand>
</feature>
<comment type="similarity">
    <text evidence="1 5">Belongs to the NAD(P)-dependent epimerase/dehydratase family. Fucose synthase subfamily.</text>
</comment>
<evidence type="ECO:0000313" key="8">
    <source>
        <dbReference type="Proteomes" id="UP000199032"/>
    </source>
</evidence>
<gene>
    <name evidence="5 7" type="primary">fcl</name>
    <name evidence="7" type="ORF">COMA1_40146</name>
</gene>
<dbReference type="InterPro" id="IPR001509">
    <property type="entry name" value="Epimerase_deHydtase"/>
</dbReference>
<dbReference type="Pfam" id="PF01370">
    <property type="entry name" value="Epimerase"/>
    <property type="match status" value="1"/>
</dbReference>
<keyword evidence="5" id="KW-0511">Multifunctional enzyme</keyword>
<keyword evidence="2 5" id="KW-0521">NADP</keyword>
<evidence type="ECO:0000256" key="1">
    <source>
        <dbReference type="ARBA" id="ARBA00005959"/>
    </source>
</evidence>
<dbReference type="PANTHER" id="PTHR43238:SF1">
    <property type="entry name" value="GDP-L-FUCOSE SYNTHASE"/>
    <property type="match status" value="1"/>
</dbReference>
<dbReference type="GO" id="GO:0070401">
    <property type="term" value="F:NADP+ binding"/>
    <property type="evidence" value="ECO:0007669"/>
    <property type="project" value="UniProtKB-UniRule"/>
</dbReference>
<feature type="active site" description="Proton donor/acceptor" evidence="5">
    <location>
        <position position="142"/>
    </location>
</feature>
<dbReference type="InterPro" id="IPR028614">
    <property type="entry name" value="GDP_fucose/colitose_synth"/>
</dbReference>
<dbReference type="GO" id="GO:0016853">
    <property type="term" value="F:isomerase activity"/>
    <property type="evidence" value="ECO:0007669"/>
    <property type="project" value="UniProtKB-KW"/>
</dbReference>
<feature type="binding site" evidence="5">
    <location>
        <begin position="169"/>
        <end position="172"/>
    </location>
    <ligand>
        <name>NADP(+)</name>
        <dbReference type="ChEBI" id="CHEBI:58349"/>
    </ligand>
</feature>
<feature type="site" description="Important for catalytic activity" evidence="5">
    <location>
        <position position="115"/>
    </location>
</feature>
<accession>A0A0S4LLP2</accession>
<feature type="site" description="Important for catalytic activity" evidence="5">
    <location>
        <position position="113"/>
    </location>
</feature>
<protein>
    <recommendedName>
        <fullName evidence="5">GDP-L-fucose synthase</fullName>
        <ecNumber evidence="5">1.1.1.271</ecNumber>
    </recommendedName>
    <alternativeName>
        <fullName evidence="5">GDP-4-keto-6-deoxy-D-mannose-3,5-epimerase-4-reductase</fullName>
    </alternativeName>
</protein>
<dbReference type="UniPathway" id="UPA00128">
    <property type="reaction ID" value="UER00191"/>
</dbReference>
<organism evidence="7 8">
    <name type="scientific">Candidatus Nitrospira nitrosa</name>
    <dbReference type="NCBI Taxonomy" id="1742972"/>
    <lineage>
        <taxon>Bacteria</taxon>
        <taxon>Pseudomonadati</taxon>
        <taxon>Nitrospirota</taxon>
        <taxon>Nitrospiria</taxon>
        <taxon>Nitrospirales</taxon>
        <taxon>Nitrospiraceae</taxon>
        <taxon>Nitrospira</taxon>
    </lineage>
</organism>
<comment type="catalytic activity">
    <reaction evidence="5">
        <text>GDP-beta-L-fucose + NADP(+) = GDP-4-dehydro-alpha-D-rhamnose + NADPH + H(+)</text>
        <dbReference type="Rhea" id="RHEA:18885"/>
        <dbReference type="ChEBI" id="CHEBI:15378"/>
        <dbReference type="ChEBI" id="CHEBI:57273"/>
        <dbReference type="ChEBI" id="CHEBI:57783"/>
        <dbReference type="ChEBI" id="CHEBI:57964"/>
        <dbReference type="ChEBI" id="CHEBI:58349"/>
        <dbReference type="EC" id="1.1.1.271"/>
    </reaction>
</comment>
<evidence type="ECO:0000259" key="6">
    <source>
        <dbReference type="Pfam" id="PF01370"/>
    </source>
</evidence>
<keyword evidence="4 5" id="KW-0413">Isomerase</keyword>
<dbReference type="CDD" id="cd05239">
    <property type="entry name" value="GDP_FS_SDR_e"/>
    <property type="match status" value="1"/>
</dbReference>